<evidence type="ECO:0000256" key="3">
    <source>
        <dbReference type="ARBA" id="ARBA00023002"/>
    </source>
</evidence>
<keyword evidence="3 7" id="KW-0560">Oxidoreductase</keyword>
<dbReference type="EC" id="1.1.99.22" evidence="7"/>
<dbReference type="Gene3D" id="2.140.10.10">
    <property type="entry name" value="Quinoprotein alcohol dehydrogenase-like superfamily"/>
    <property type="match status" value="2"/>
</dbReference>
<sequence length="884" mass="94446">MEAAMTEVRYRSVTEVRYGDRDATRPVPAPRSRHPWGRWLVQALGVILALIGLVLAVGGAWLVALGGSWYYLLAGLGLILSGALLLMLRMTGVWAYLLVYVATWAWAIWEVGGWDGWPLVPRVVAPTVLLILVLLAIPVLSRSPRPFARYGSYGAAALAALALGLAADGLLRPQPVLAQQGAATPEPGPAVEPAPEATAPAPTTPPAPDDATATPPAAGTATGAQATEAPPPPAIPVEASEDWPTYGGGADATRYSPLDRITPDNVAQLQQVWQFRAGDMPDQTSGADTEAAPGYAAETTPIKVGDHLYLCSAKNILLSLDAGTGREEWRHDPTISNDAIPYSATCRGVAYYANPQAAPGEPCAARIIEGTIDARLLAVDAATGQPCPDFGQGGQVSLLDGIGATVPGWYAVTSPPAIVRGVIVTGAQVSDNQAEDAPSGVIRGYDAVTGELRWAWDMERPDLHGAPPEGEAYSRGTPNSWTTATGDEELGYVYLPLGNSSVDYWGGNRTEAEDEYSSSVVAIDVATGRDVWHFQTVHYDVWDYDLGSQPSLVDFPTAEGTVPALILSSKQGEIYVLDRRTGEPIFAPEERPAPQGGVEPERLSPTQPFSTYHTLAFPPLTERQMWGMSPIDQLWCRIQFRRASYEGEYTPPTSDRHYIEYPSYNGGSDWGSLAVDAADGILVANYNNMANFNRLIPREEVPPGVVPVNVASADSQDAPSDLSPMWGSPYAIDVNAGWRVRWTGMLCTEPPYGGIRAIDLGTGETLWDRPLGEARRNGPWGIPSMLPVTIGTPNNGGPLVTAGGLIFIAATTDDMFRAIDLRTGEVLWETPLPAGGQATPMTYESDGRQYVVLMAGGHHFMKTPIGDHVLAWALPQQPEGQPAP</sequence>
<feature type="region of interest" description="Disordered" evidence="4">
    <location>
        <begin position="180"/>
        <end position="261"/>
    </location>
</feature>
<evidence type="ECO:0000313" key="8">
    <source>
        <dbReference type="Proteomes" id="UP000019666"/>
    </source>
</evidence>
<dbReference type="GO" id="GO:0008876">
    <property type="term" value="F:quinoprotein glucose dehydrogenase activity"/>
    <property type="evidence" value="ECO:0007669"/>
    <property type="project" value="TreeGrafter"/>
</dbReference>
<feature type="transmembrane region" description="Helical" evidence="5">
    <location>
        <begin position="123"/>
        <end position="141"/>
    </location>
</feature>
<dbReference type="CDD" id="cd10280">
    <property type="entry name" value="PQQ_mGDH"/>
    <property type="match status" value="1"/>
</dbReference>
<keyword evidence="5" id="KW-1133">Transmembrane helix</keyword>
<evidence type="ECO:0000256" key="5">
    <source>
        <dbReference type="SAM" id="Phobius"/>
    </source>
</evidence>
<feature type="compositionally biased region" description="Low complexity" evidence="4">
    <location>
        <begin position="209"/>
        <end position="228"/>
    </location>
</feature>
<dbReference type="InterPro" id="IPR018391">
    <property type="entry name" value="PQQ_b-propeller_rpt"/>
</dbReference>
<dbReference type="InterPro" id="IPR017511">
    <property type="entry name" value="PQQ_mDH"/>
</dbReference>
<evidence type="ECO:0000256" key="1">
    <source>
        <dbReference type="ARBA" id="ARBA00001931"/>
    </source>
</evidence>
<dbReference type="GO" id="GO:0047955">
    <property type="term" value="F:glycerol dehydrogenase (acceptor) activity"/>
    <property type="evidence" value="ECO:0007669"/>
    <property type="project" value="UniProtKB-EC"/>
</dbReference>
<dbReference type="GO" id="GO:0048038">
    <property type="term" value="F:quinone binding"/>
    <property type="evidence" value="ECO:0007669"/>
    <property type="project" value="InterPro"/>
</dbReference>
<reference evidence="7 8" key="1">
    <citation type="submission" date="2013-02" db="EMBL/GenBank/DDBJ databases">
        <authorList>
            <person name="Fiebig A."/>
            <person name="Goeker M."/>
            <person name="Klenk H.-P.P."/>
        </authorList>
    </citation>
    <scope>NUCLEOTIDE SEQUENCE [LARGE SCALE GENOMIC DNA]</scope>
    <source>
        <strain evidence="7 8">DSM 19309</strain>
    </source>
</reference>
<dbReference type="EMBL" id="AOSK01000089">
    <property type="protein sequence ID" value="EYD75287.1"/>
    <property type="molecule type" value="Genomic_DNA"/>
</dbReference>
<dbReference type="InterPro" id="IPR002372">
    <property type="entry name" value="PQQ_rpt_dom"/>
</dbReference>
<keyword evidence="5" id="KW-0472">Membrane</keyword>
<evidence type="ECO:0000259" key="6">
    <source>
        <dbReference type="Pfam" id="PF01011"/>
    </source>
</evidence>
<accession>A0A017HL94</accession>
<evidence type="ECO:0000256" key="4">
    <source>
        <dbReference type="SAM" id="MobiDB-lite"/>
    </source>
</evidence>
<feature type="domain" description="Pyrrolo-quinoline quinone repeat" evidence="6">
    <location>
        <begin position="243"/>
        <end position="851"/>
    </location>
</feature>
<comment type="similarity">
    <text evidence="2">Belongs to the bacterial PQQ dehydrogenase family.</text>
</comment>
<evidence type="ECO:0000313" key="7">
    <source>
        <dbReference type="EMBL" id="EYD75287.1"/>
    </source>
</evidence>
<keyword evidence="5" id="KW-0812">Transmembrane</keyword>
<feature type="transmembrane region" description="Helical" evidence="5">
    <location>
        <begin position="69"/>
        <end position="86"/>
    </location>
</feature>
<comment type="cofactor">
    <cofactor evidence="1">
        <name>pyrroloquinoline quinone</name>
        <dbReference type="ChEBI" id="CHEBI:58442"/>
    </cofactor>
</comment>
<dbReference type="SMART" id="SM00564">
    <property type="entry name" value="PQQ"/>
    <property type="match status" value="5"/>
</dbReference>
<dbReference type="HOGENOM" id="CLU_018478_1_0_5"/>
<gene>
    <name evidence="7" type="ORF">Rumeso_03198</name>
</gene>
<dbReference type="InterPro" id="IPR011047">
    <property type="entry name" value="Quinoprotein_ADH-like_sf"/>
</dbReference>
<dbReference type="PANTHER" id="PTHR32303">
    <property type="entry name" value="QUINOPROTEIN ALCOHOL DEHYDROGENASE (CYTOCHROME C)"/>
    <property type="match status" value="1"/>
</dbReference>
<evidence type="ECO:0000256" key="2">
    <source>
        <dbReference type="ARBA" id="ARBA00008156"/>
    </source>
</evidence>
<proteinExistence type="inferred from homology"/>
<dbReference type="Pfam" id="PF01011">
    <property type="entry name" value="PQQ"/>
    <property type="match status" value="1"/>
</dbReference>
<dbReference type="GO" id="GO:0016020">
    <property type="term" value="C:membrane"/>
    <property type="evidence" value="ECO:0007669"/>
    <property type="project" value="InterPro"/>
</dbReference>
<feature type="transmembrane region" description="Helical" evidence="5">
    <location>
        <begin position="153"/>
        <end position="171"/>
    </location>
</feature>
<keyword evidence="8" id="KW-1185">Reference proteome</keyword>
<protein>
    <submittedName>
        <fullName evidence="7">Broad-specificity glycerol dehydrogenase, subunit SldA</fullName>
        <ecNumber evidence="7">1.1.99.22</ecNumber>
    </submittedName>
</protein>
<dbReference type="SUPFAM" id="SSF50998">
    <property type="entry name" value="Quinoprotein alcohol dehydrogenase-like"/>
    <property type="match status" value="1"/>
</dbReference>
<feature type="transmembrane region" description="Helical" evidence="5">
    <location>
        <begin position="39"/>
        <end position="63"/>
    </location>
</feature>
<feature type="transmembrane region" description="Helical" evidence="5">
    <location>
        <begin position="93"/>
        <end position="111"/>
    </location>
</feature>
<comment type="caution">
    <text evidence="7">The sequence shown here is derived from an EMBL/GenBank/DDBJ whole genome shotgun (WGS) entry which is preliminary data.</text>
</comment>
<name>A0A017HL94_9RHOB</name>
<organism evidence="7 8">
    <name type="scientific">Rubellimicrobium mesophilum DSM 19309</name>
    <dbReference type="NCBI Taxonomy" id="442562"/>
    <lineage>
        <taxon>Bacteria</taxon>
        <taxon>Pseudomonadati</taxon>
        <taxon>Pseudomonadota</taxon>
        <taxon>Alphaproteobacteria</taxon>
        <taxon>Rhodobacterales</taxon>
        <taxon>Roseobacteraceae</taxon>
        <taxon>Rubellimicrobium</taxon>
    </lineage>
</organism>
<dbReference type="STRING" id="442562.Rumeso_03198"/>
<dbReference type="NCBIfam" id="TIGR03074">
    <property type="entry name" value="PQQ_membr_DH"/>
    <property type="match status" value="1"/>
</dbReference>
<dbReference type="PATRIC" id="fig|442562.3.peg.3146"/>
<dbReference type="Proteomes" id="UP000019666">
    <property type="component" value="Unassembled WGS sequence"/>
</dbReference>
<dbReference type="AlphaFoldDB" id="A0A017HL94"/>
<dbReference type="PANTHER" id="PTHR32303:SF4">
    <property type="entry name" value="QUINOPROTEIN GLUCOSE DEHYDROGENASE"/>
    <property type="match status" value="1"/>
</dbReference>